<sequence length="406" mass="42648">MRLAFSCAARRGTAEGSPCAVWAFLIAGLCALALSGCGSAGMEIADSAAGPRPVSMFVVSTRKGESGALSEAGNDGEMRDSLQMIGVPPGHQVGQLERPSIGAPDPSRHFALVKRRSLDETAFLTELASHLSGRIGSNRDILLYVHGFNTGYDEARFRLAQIVQDGRFGGVPVLFTWPSTNNLLDYGAAKESATVSRDALAKVIRLLTETPDVGRVHILAHSMGAWLTMEALRQDAIAGSPKLNEKLGDVMLAAPDIDLNVFRQQLARLDPSHVFVLVAANDRALSLSRTLAGDRPRLGALDPKNEADRAALEALGVRVYDLTREADIFIGHGAYADAPDAVRTIGAQITAPRPQDANVQAVLGDRPVDDRIIAAPLAPPAAPAAPTVPAASPSATPATVVGAPTP</sequence>
<name>A0A4U8YY26_METTU</name>
<dbReference type="RefSeq" id="WP_134487030.1">
    <property type="nucleotide sequence ID" value="NZ_CP139089.1"/>
</dbReference>
<dbReference type="OrthoDB" id="9797755at2"/>
<dbReference type="Proteomes" id="UP000294360">
    <property type="component" value="Chromosome"/>
</dbReference>
<dbReference type="Gene3D" id="3.40.50.1820">
    <property type="entry name" value="alpha/beta hydrolase"/>
    <property type="match status" value="1"/>
</dbReference>
<dbReference type="InterPro" id="IPR029058">
    <property type="entry name" value="AB_hydrolase_fold"/>
</dbReference>
<gene>
    <name evidence="2" type="ORF">MTUNDRAET4_0749</name>
</gene>
<dbReference type="KEGG" id="mtun:MTUNDRAET4_0749"/>
<dbReference type="InterPro" id="IPR010297">
    <property type="entry name" value="DUF900_hydrolase"/>
</dbReference>
<dbReference type="PANTHER" id="PTHR36513">
    <property type="entry name" value="ABC TRANSMEMBRANE TYPE-1 DOMAIN-CONTAINING PROTEIN"/>
    <property type="match status" value="1"/>
</dbReference>
<evidence type="ECO:0008006" key="4">
    <source>
        <dbReference type="Google" id="ProtNLM"/>
    </source>
</evidence>
<evidence type="ECO:0000313" key="2">
    <source>
        <dbReference type="EMBL" id="VFU07642.1"/>
    </source>
</evidence>
<protein>
    <recommendedName>
        <fullName evidence="4">Esterase/lipase superfamily enzyme</fullName>
    </recommendedName>
</protein>
<feature type="region of interest" description="Disordered" evidence="1">
    <location>
        <begin position="379"/>
        <end position="406"/>
    </location>
</feature>
<dbReference type="PANTHER" id="PTHR36513:SF1">
    <property type="entry name" value="TRANSMEMBRANE PROTEIN"/>
    <property type="match status" value="1"/>
</dbReference>
<dbReference type="Pfam" id="PF05990">
    <property type="entry name" value="DUF900"/>
    <property type="match status" value="1"/>
</dbReference>
<dbReference type="InterPro" id="IPR014586">
    <property type="entry name" value="UCP033909"/>
</dbReference>
<dbReference type="PIRSF" id="PIRSF033909">
    <property type="entry name" value="UCP033909"/>
    <property type="match status" value="1"/>
</dbReference>
<feature type="compositionally biased region" description="Low complexity" evidence="1">
    <location>
        <begin position="384"/>
        <end position="406"/>
    </location>
</feature>
<evidence type="ECO:0000256" key="1">
    <source>
        <dbReference type="SAM" id="MobiDB-lite"/>
    </source>
</evidence>
<dbReference type="SUPFAM" id="SSF53474">
    <property type="entry name" value="alpha/beta-Hydrolases"/>
    <property type="match status" value="1"/>
</dbReference>
<evidence type="ECO:0000313" key="3">
    <source>
        <dbReference type="Proteomes" id="UP000294360"/>
    </source>
</evidence>
<dbReference type="AlphaFoldDB" id="A0A4U8YY26"/>
<dbReference type="EMBL" id="LR536450">
    <property type="protein sequence ID" value="VFU07642.1"/>
    <property type="molecule type" value="Genomic_DNA"/>
</dbReference>
<accession>A0A4U8YY26</accession>
<reference evidence="2 3" key="1">
    <citation type="submission" date="2019-03" db="EMBL/GenBank/DDBJ databases">
        <authorList>
            <person name="Kox A.R. M."/>
        </authorList>
    </citation>
    <scope>NUCLEOTIDE SEQUENCE [LARGE SCALE GENOMIC DNA]</scope>
    <source>
        <strain evidence="2">MTUNDRAET4 annotated genome</strain>
    </source>
</reference>
<proteinExistence type="predicted"/>
<organism evidence="2 3">
    <name type="scientific">Methylocella tundrae</name>
    <dbReference type="NCBI Taxonomy" id="227605"/>
    <lineage>
        <taxon>Bacteria</taxon>
        <taxon>Pseudomonadati</taxon>
        <taxon>Pseudomonadota</taxon>
        <taxon>Alphaproteobacteria</taxon>
        <taxon>Hyphomicrobiales</taxon>
        <taxon>Beijerinckiaceae</taxon>
        <taxon>Methylocella</taxon>
    </lineage>
</organism>